<feature type="transmembrane region" description="Helical" evidence="1">
    <location>
        <begin position="124"/>
        <end position="142"/>
    </location>
</feature>
<feature type="transmembrane region" description="Helical" evidence="1">
    <location>
        <begin position="45"/>
        <end position="70"/>
    </location>
</feature>
<protein>
    <submittedName>
        <fullName evidence="2">Uncharacterized protein</fullName>
    </submittedName>
</protein>
<feature type="transmembrane region" description="Helical" evidence="1">
    <location>
        <begin position="6"/>
        <end position="24"/>
    </location>
</feature>
<accession>A0A6A5S0A2</accession>
<keyword evidence="3" id="KW-1185">Reference proteome</keyword>
<keyword evidence="1" id="KW-0812">Transmembrane</keyword>
<evidence type="ECO:0000256" key="1">
    <source>
        <dbReference type="SAM" id="Phobius"/>
    </source>
</evidence>
<sequence length="190" mass="21538">MLLHYLLIPVFVLSCILLRLAMHVEDYSLRTLAVREWRKYWYRAAQWATNALLGCSLFAELYLTCLLTLFALNDGADYRASFYISLGLALLGTSALAGIFTWARNSSQLYFSSEVQSCSKTKCVLWWFGCSIVWMVAVSFFWTDWVLAAKINLYSGYALVAGPNATIGEEHISLNWIAYQFACFAPTLAF</sequence>
<gene>
    <name evidence="2" type="ORF">M421DRAFT_254897</name>
</gene>
<dbReference type="RefSeq" id="XP_033453258.1">
    <property type="nucleotide sequence ID" value="XM_033588636.1"/>
</dbReference>
<dbReference type="EMBL" id="ML978958">
    <property type="protein sequence ID" value="KAF1933010.1"/>
    <property type="molecule type" value="Genomic_DNA"/>
</dbReference>
<evidence type="ECO:0000313" key="3">
    <source>
        <dbReference type="Proteomes" id="UP000800082"/>
    </source>
</evidence>
<reference evidence="2" key="1">
    <citation type="journal article" date="2020" name="Stud. Mycol.">
        <title>101 Dothideomycetes genomes: a test case for predicting lifestyles and emergence of pathogens.</title>
        <authorList>
            <person name="Haridas S."/>
            <person name="Albert R."/>
            <person name="Binder M."/>
            <person name="Bloem J."/>
            <person name="Labutti K."/>
            <person name="Salamov A."/>
            <person name="Andreopoulos B."/>
            <person name="Baker S."/>
            <person name="Barry K."/>
            <person name="Bills G."/>
            <person name="Bluhm B."/>
            <person name="Cannon C."/>
            <person name="Castanera R."/>
            <person name="Culley D."/>
            <person name="Daum C."/>
            <person name="Ezra D."/>
            <person name="Gonzalez J."/>
            <person name="Henrissat B."/>
            <person name="Kuo A."/>
            <person name="Liang C."/>
            <person name="Lipzen A."/>
            <person name="Lutzoni F."/>
            <person name="Magnuson J."/>
            <person name="Mondo S."/>
            <person name="Nolan M."/>
            <person name="Ohm R."/>
            <person name="Pangilinan J."/>
            <person name="Park H.-J."/>
            <person name="Ramirez L."/>
            <person name="Alfaro M."/>
            <person name="Sun H."/>
            <person name="Tritt A."/>
            <person name="Yoshinaga Y."/>
            <person name="Zwiers L.-H."/>
            <person name="Turgeon B."/>
            <person name="Goodwin S."/>
            <person name="Spatafora J."/>
            <person name="Crous P."/>
            <person name="Grigoriev I."/>
        </authorList>
    </citation>
    <scope>NUCLEOTIDE SEQUENCE</scope>
    <source>
        <strain evidence="2">CBS 183.55</strain>
    </source>
</reference>
<evidence type="ECO:0000313" key="2">
    <source>
        <dbReference type="EMBL" id="KAF1933010.1"/>
    </source>
</evidence>
<organism evidence="2 3">
    <name type="scientific">Didymella exigua CBS 183.55</name>
    <dbReference type="NCBI Taxonomy" id="1150837"/>
    <lineage>
        <taxon>Eukaryota</taxon>
        <taxon>Fungi</taxon>
        <taxon>Dikarya</taxon>
        <taxon>Ascomycota</taxon>
        <taxon>Pezizomycotina</taxon>
        <taxon>Dothideomycetes</taxon>
        <taxon>Pleosporomycetidae</taxon>
        <taxon>Pleosporales</taxon>
        <taxon>Pleosporineae</taxon>
        <taxon>Didymellaceae</taxon>
        <taxon>Didymella</taxon>
    </lineage>
</organism>
<feature type="transmembrane region" description="Helical" evidence="1">
    <location>
        <begin position="82"/>
        <end position="103"/>
    </location>
</feature>
<keyword evidence="1" id="KW-1133">Transmembrane helix</keyword>
<name>A0A6A5S0A2_9PLEO</name>
<proteinExistence type="predicted"/>
<dbReference type="AlphaFoldDB" id="A0A6A5S0A2"/>
<dbReference type="Proteomes" id="UP000800082">
    <property type="component" value="Unassembled WGS sequence"/>
</dbReference>
<keyword evidence="1" id="KW-0472">Membrane</keyword>
<dbReference type="GeneID" id="54346283"/>